<keyword evidence="1" id="KW-0732">Signal</keyword>
<reference evidence="3 4" key="1">
    <citation type="submission" date="2017-02" db="EMBL/GenBank/DDBJ databases">
        <title>Draft Genome Sequences of 'Candidatus Synechococcus spongiarum', Cyanobacterial Symbionts of the Mediterranean Sponge Aplysina aerophoba from two locations.</title>
        <authorList>
            <person name="Slaby B.M."/>
            <person name="Hentschel U."/>
        </authorList>
    </citation>
    <scope>NUCLEOTIDE SEQUENCE [LARGE SCALE GENOMIC DNA]</scope>
    <source>
        <strain evidence="3">LMB bulk15M</strain>
    </source>
</reference>
<dbReference type="SUPFAM" id="SSF53850">
    <property type="entry name" value="Periplasmic binding protein-like II"/>
    <property type="match status" value="1"/>
</dbReference>
<keyword evidence="4" id="KW-1185">Reference proteome</keyword>
<sequence>MRRFGPSLLAAAFLSVTGLHVQAHAQEKVTISDLNWTGAKAIAHVIKAVIEGPLDSEAEIIPGLSDFAIIAEGMDKGDGSIDVFTDTWLPNHQDIWDKFIVESRTIAHNEPYRVTQATFVPHYMADRIQSFDDLAKPEIAALFDKDGNGKGEYWAGDANWGSTKLVQIKFESYGLSELWEPKIYSDATFRAQFKAAIVAEEPILFYYWTPEWIPAAYDLVPLEEPDRTEGCEDLKLGQEDWLEASTFTCKYDDARAYVAYSKSLEQRNPVVAKFLSQIKLDADVINEWILKIGRDNEDPQDVAEAWIQANPDTVNEWIR</sequence>
<organism evidence="3 4">
    <name type="scientific">Candidatus Synechococcus spongiarum LMB bulk15M</name>
    <dbReference type="NCBI Taxonomy" id="1943582"/>
    <lineage>
        <taxon>Bacteria</taxon>
        <taxon>Bacillati</taxon>
        <taxon>Cyanobacteriota</taxon>
        <taxon>Cyanophyceae</taxon>
        <taxon>Synechococcales</taxon>
        <taxon>Synechococcaceae</taxon>
        <taxon>Synechococcus</taxon>
    </lineage>
</organism>
<dbReference type="Gene3D" id="3.10.105.10">
    <property type="entry name" value="Dipeptide-binding Protein, Domain 3"/>
    <property type="match status" value="2"/>
</dbReference>
<feature type="domain" description="ABC-type glycine betaine transport system substrate-binding" evidence="2">
    <location>
        <begin position="28"/>
        <end position="308"/>
    </location>
</feature>
<dbReference type="CDD" id="cd13642">
    <property type="entry name" value="PBP2_BCP_1"/>
    <property type="match status" value="1"/>
</dbReference>
<comment type="caution">
    <text evidence="3">The sequence shown here is derived from an EMBL/GenBank/DDBJ whole genome shotgun (WGS) entry which is preliminary data.</text>
</comment>
<evidence type="ECO:0000259" key="2">
    <source>
        <dbReference type="Pfam" id="PF04069"/>
    </source>
</evidence>
<dbReference type="AlphaFoldDB" id="A0A1T1CRC4"/>
<feature type="signal peptide" evidence="1">
    <location>
        <begin position="1"/>
        <end position="25"/>
    </location>
</feature>
<protein>
    <submittedName>
        <fullName evidence="3">Glycine/betaine ABC transporter substrate-binding protein</fullName>
    </submittedName>
</protein>
<dbReference type="EMBL" id="MWLD01000063">
    <property type="protein sequence ID" value="OOV31110.1"/>
    <property type="molecule type" value="Genomic_DNA"/>
</dbReference>
<dbReference type="GO" id="GO:0043190">
    <property type="term" value="C:ATP-binding cassette (ABC) transporter complex"/>
    <property type="evidence" value="ECO:0007669"/>
    <property type="project" value="InterPro"/>
</dbReference>
<feature type="chain" id="PRO_5012300965" evidence="1">
    <location>
        <begin position="26"/>
        <end position="319"/>
    </location>
</feature>
<dbReference type="Proteomes" id="UP000242636">
    <property type="component" value="Unassembled WGS sequence"/>
</dbReference>
<evidence type="ECO:0000313" key="3">
    <source>
        <dbReference type="EMBL" id="OOV31110.1"/>
    </source>
</evidence>
<evidence type="ECO:0000256" key="1">
    <source>
        <dbReference type="SAM" id="SignalP"/>
    </source>
</evidence>
<accession>A0A1T1CRC4</accession>
<name>A0A1T1CRC4_9SYNE</name>
<gene>
    <name evidence="3" type="ORF">BV61_05230</name>
</gene>
<dbReference type="InterPro" id="IPR007210">
    <property type="entry name" value="ABC_Gly_betaine_transp_sub-bd"/>
</dbReference>
<proteinExistence type="predicted"/>
<dbReference type="GO" id="GO:0022857">
    <property type="term" value="F:transmembrane transporter activity"/>
    <property type="evidence" value="ECO:0007669"/>
    <property type="project" value="InterPro"/>
</dbReference>
<dbReference type="Pfam" id="PF04069">
    <property type="entry name" value="OpuAC"/>
    <property type="match status" value="1"/>
</dbReference>
<dbReference type="Gene3D" id="3.40.190.100">
    <property type="entry name" value="Glycine betaine-binding periplasmic protein, domain 2"/>
    <property type="match status" value="1"/>
</dbReference>
<evidence type="ECO:0000313" key="4">
    <source>
        <dbReference type="Proteomes" id="UP000242636"/>
    </source>
</evidence>